<accession>A0ABU0E216</accession>
<evidence type="ECO:0000313" key="9">
    <source>
        <dbReference type="Proteomes" id="UP001230220"/>
    </source>
</evidence>
<keyword evidence="2" id="KW-0805">Transcription regulation</keyword>
<dbReference type="SUPFAM" id="SSF88659">
    <property type="entry name" value="Sigma3 and sigma4 domains of RNA polymerase sigma factors"/>
    <property type="match status" value="1"/>
</dbReference>
<proteinExistence type="inferred from homology"/>
<keyword evidence="9" id="KW-1185">Reference proteome</keyword>
<dbReference type="InterPro" id="IPR014284">
    <property type="entry name" value="RNA_pol_sigma-70_dom"/>
</dbReference>
<dbReference type="Proteomes" id="UP001230220">
    <property type="component" value="Unassembled WGS sequence"/>
</dbReference>
<dbReference type="Pfam" id="PF04542">
    <property type="entry name" value="Sigma70_r2"/>
    <property type="match status" value="1"/>
</dbReference>
<keyword evidence="3" id="KW-0731">Sigma factor</keyword>
<reference evidence="8 9" key="1">
    <citation type="submission" date="2023-07" db="EMBL/GenBank/DDBJ databases">
        <title>Genomic Encyclopedia of Type Strains, Phase IV (KMG-IV): sequencing the most valuable type-strain genomes for metagenomic binning, comparative biology and taxonomic classification.</title>
        <authorList>
            <person name="Goeker M."/>
        </authorList>
    </citation>
    <scope>NUCLEOTIDE SEQUENCE [LARGE SCALE GENOMIC DNA]</scope>
    <source>
        <strain evidence="8 9">DSM 16784</strain>
    </source>
</reference>
<dbReference type="InterPro" id="IPR013324">
    <property type="entry name" value="RNA_pol_sigma_r3/r4-like"/>
</dbReference>
<dbReference type="NCBIfam" id="TIGR02937">
    <property type="entry name" value="sigma70-ECF"/>
    <property type="match status" value="1"/>
</dbReference>
<dbReference type="Pfam" id="PF08281">
    <property type="entry name" value="Sigma70_r4_2"/>
    <property type="match status" value="1"/>
</dbReference>
<dbReference type="PANTHER" id="PTHR43133:SF51">
    <property type="entry name" value="RNA POLYMERASE SIGMA FACTOR"/>
    <property type="match status" value="1"/>
</dbReference>
<evidence type="ECO:0000259" key="7">
    <source>
        <dbReference type="Pfam" id="PF08281"/>
    </source>
</evidence>
<dbReference type="InterPro" id="IPR007627">
    <property type="entry name" value="RNA_pol_sigma70_r2"/>
</dbReference>
<dbReference type="Gene3D" id="1.10.1740.10">
    <property type="match status" value="1"/>
</dbReference>
<name>A0ABU0E216_9FIRM</name>
<comment type="similarity">
    <text evidence="1">Belongs to the sigma-70 factor family. ECF subfamily.</text>
</comment>
<keyword evidence="5" id="KW-0472">Membrane</keyword>
<gene>
    <name evidence="8" type="ORF">J2S15_001674</name>
</gene>
<dbReference type="Gene3D" id="1.10.10.10">
    <property type="entry name" value="Winged helix-like DNA-binding domain superfamily/Winged helix DNA-binding domain"/>
    <property type="match status" value="1"/>
</dbReference>
<evidence type="ECO:0000259" key="6">
    <source>
        <dbReference type="Pfam" id="PF04542"/>
    </source>
</evidence>
<dbReference type="EMBL" id="JAUSUR010000002">
    <property type="protein sequence ID" value="MDQ0360929.1"/>
    <property type="molecule type" value="Genomic_DNA"/>
</dbReference>
<dbReference type="InterPro" id="IPR036388">
    <property type="entry name" value="WH-like_DNA-bd_sf"/>
</dbReference>
<protein>
    <submittedName>
        <fullName evidence="8">RNA polymerase sigma factor (Sigma-70 family)</fullName>
    </submittedName>
</protein>
<keyword evidence="5" id="KW-0812">Transmembrane</keyword>
<keyword evidence="4" id="KW-0804">Transcription</keyword>
<evidence type="ECO:0000256" key="5">
    <source>
        <dbReference type="SAM" id="Phobius"/>
    </source>
</evidence>
<feature type="domain" description="RNA polymerase sigma-70 region 2" evidence="6">
    <location>
        <begin position="23"/>
        <end position="89"/>
    </location>
</feature>
<feature type="domain" description="RNA polymerase sigma factor 70 region 4 type 2" evidence="7">
    <location>
        <begin position="131"/>
        <end position="181"/>
    </location>
</feature>
<evidence type="ECO:0000256" key="1">
    <source>
        <dbReference type="ARBA" id="ARBA00010641"/>
    </source>
</evidence>
<dbReference type="InterPro" id="IPR039425">
    <property type="entry name" value="RNA_pol_sigma-70-like"/>
</dbReference>
<dbReference type="InterPro" id="IPR013325">
    <property type="entry name" value="RNA_pol_sigma_r2"/>
</dbReference>
<dbReference type="CDD" id="cd06171">
    <property type="entry name" value="Sigma70_r4"/>
    <property type="match status" value="1"/>
</dbReference>
<dbReference type="InterPro" id="IPR013249">
    <property type="entry name" value="RNA_pol_sigma70_r4_t2"/>
</dbReference>
<evidence type="ECO:0000256" key="2">
    <source>
        <dbReference type="ARBA" id="ARBA00023015"/>
    </source>
</evidence>
<evidence type="ECO:0000313" key="8">
    <source>
        <dbReference type="EMBL" id="MDQ0360929.1"/>
    </source>
</evidence>
<sequence length="445" mass="52215">MKDVELTQIVKEVQKDIGQFELLYSQIINKVYFWCYTVIGNDADAKDAAQEAMIRIYKNVAKLKEPENFTSWMYVIVRNACYNYLRYHKSESKTLMNSGDFVDAFDVNVKDERKYVLPEEAYNLKEMKELVSKFVSELPRKQREAITLFYLDEFKIEEIANLLQCPVGSVKSRLHDGRKKLQEKVNDYQEENDMKLYGIVFIPFLGLILKEYRETICARQTLDYDETIYKGKSAKKSYKKIASSKMIISSLVLIVIFILITPLFVNNKSETDDYLSNGSLFNLEMYNKLKENPYIEDIVYLTFPTRTTVDVSIILKQDFSKEEIKITHGKKELSFEKKNNELFIQVEENGEYTISIKNENTTFTIDRIDKYAPEFLGIINYDNYIQLMINDGQSQVNYETSFVEYEGEHYSFGNDLRVDGRFNGTVKITLFHKDGYFMKYSIDLK</sequence>
<evidence type="ECO:0000256" key="4">
    <source>
        <dbReference type="ARBA" id="ARBA00023163"/>
    </source>
</evidence>
<keyword evidence="5" id="KW-1133">Transmembrane helix</keyword>
<dbReference type="PANTHER" id="PTHR43133">
    <property type="entry name" value="RNA POLYMERASE ECF-TYPE SIGMA FACTO"/>
    <property type="match status" value="1"/>
</dbReference>
<dbReference type="SUPFAM" id="SSF88946">
    <property type="entry name" value="Sigma2 domain of RNA polymerase sigma factors"/>
    <property type="match status" value="1"/>
</dbReference>
<comment type="caution">
    <text evidence="8">The sequence shown here is derived from an EMBL/GenBank/DDBJ whole genome shotgun (WGS) entry which is preliminary data.</text>
</comment>
<feature type="transmembrane region" description="Helical" evidence="5">
    <location>
        <begin position="246"/>
        <end position="265"/>
    </location>
</feature>
<dbReference type="RefSeq" id="WP_307407202.1">
    <property type="nucleotide sequence ID" value="NZ_JAUSUR010000002.1"/>
</dbReference>
<organism evidence="8 9">
    <name type="scientific">Breznakia pachnodae</name>
    <dbReference type="NCBI Taxonomy" id="265178"/>
    <lineage>
        <taxon>Bacteria</taxon>
        <taxon>Bacillati</taxon>
        <taxon>Bacillota</taxon>
        <taxon>Erysipelotrichia</taxon>
        <taxon>Erysipelotrichales</taxon>
        <taxon>Erysipelotrichaceae</taxon>
        <taxon>Breznakia</taxon>
    </lineage>
</organism>
<evidence type="ECO:0000256" key="3">
    <source>
        <dbReference type="ARBA" id="ARBA00023082"/>
    </source>
</evidence>